<evidence type="ECO:0000256" key="4">
    <source>
        <dbReference type="SAM" id="MobiDB-lite"/>
    </source>
</evidence>
<accession>A0A8J4B172</accession>
<dbReference type="PANTHER" id="PTHR31251:SF169">
    <property type="entry name" value="SQUAMOSA PROMOTER-BINDING-LIKE PROTEIN 8"/>
    <property type="match status" value="1"/>
</dbReference>
<dbReference type="SUPFAM" id="SSF103612">
    <property type="entry name" value="SBT domain"/>
    <property type="match status" value="1"/>
</dbReference>
<evidence type="ECO:0000259" key="5">
    <source>
        <dbReference type="PROSITE" id="PS51141"/>
    </source>
</evidence>
<feature type="region of interest" description="Disordered" evidence="4">
    <location>
        <begin position="143"/>
        <end position="194"/>
    </location>
</feature>
<dbReference type="GO" id="GO:0008270">
    <property type="term" value="F:zinc ion binding"/>
    <property type="evidence" value="ECO:0007669"/>
    <property type="project" value="UniProtKB-KW"/>
</dbReference>
<evidence type="ECO:0000313" key="6">
    <source>
        <dbReference type="EMBL" id="GIL50839.1"/>
    </source>
</evidence>
<feature type="region of interest" description="Disordered" evidence="4">
    <location>
        <begin position="275"/>
        <end position="306"/>
    </location>
</feature>
<name>A0A8J4B172_9CHLO</name>
<dbReference type="InterPro" id="IPR036893">
    <property type="entry name" value="SBP_sf"/>
</dbReference>
<protein>
    <recommendedName>
        <fullName evidence="5">SBP-type domain-containing protein</fullName>
    </recommendedName>
</protein>
<evidence type="ECO:0000256" key="1">
    <source>
        <dbReference type="ARBA" id="ARBA00022723"/>
    </source>
</evidence>
<dbReference type="InterPro" id="IPR004333">
    <property type="entry name" value="SBP_dom"/>
</dbReference>
<evidence type="ECO:0000256" key="2">
    <source>
        <dbReference type="ARBA" id="ARBA00022771"/>
    </source>
</evidence>
<comment type="caution">
    <text evidence="6">The sequence shown here is derived from an EMBL/GenBank/DDBJ whole genome shotgun (WGS) entry which is preliminary data.</text>
</comment>
<proteinExistence type="predicted"/>
<organism evidence="6 7">
    <name type="scientific">Volvox africanus</name>
    <dbReference type="NCBI Taxonomy" id="51714"/>
    <lineage>
        <taxon>Eukaryota</taxon>
        <taxon>Viridiplantae</taxon>
        <taxon>Chlorophyta</taxon>
        <taxon>core chlorophytes</taxon>
        <taxon>Chlorophyceae</taxon>
        <taxon>CS clade</taxon>
        <taxon>Chlamydomonadales</taxon>
        <taxon>Volvocaceae</taxon>
        <taxon>Volvox</taxon>
    </lineage>
</organism>
<feature type="compositionally biased region" description="Polar residues" evidence="4">
    <location>
        <begin position="15"/>
        <end position="32"/>
    </location>
</feature>
<gene>
    <name evidence="6" type="ORF">Vafri_6958</name>
</gene>
<dbReference type="GO" id="GO:0005634">
    <property type="term" value="C:nucleus"/>
    <property type="evidence" value="ECO:0007669"/>
    <property type="project" value="InterPro"/>
</dbReference>
<dbReference type="GO" id="GO:0003677">
    <property type="term" value="F:DNA binding"/>
    <property type="evidence" value="ECO:0007669"/>
    <property type="project" value="InterPro"/>
</dbReference>
<dbReference type="EMBL" id="BNCO01000009">
    <property type="protein sequence ID" value="GIL50839.1"/>
    <property type="molecule type" value="Genomic_DNA"/>
</dbReference>
<dbReference type="Pfam" id="PF03110">
    <property type="entry name" value="SBP"/>
    <property type="match status" value="1"/>
</dbReference>
<dbReference type="Gene3D" id="4.10.1100.10">
    <property type="entry name" value="Transcription factor, SBP-box domain"/>
    <property type="match status" value="1"/>
</dbReference>
<feature type="region of interest" description="Disordered" evidence="4">
    <location>
        <begin position="1"/>
        <end position="72"/>
    </location>
</feature>
<dbReference type="PANTHER" id="PTHR31251">
    <property type="entry name" value="SQUAMOSA PROMOTER-BINDING-LIKE PROTEIN 4"/>
    <property type="match status" value="1"/>
</dbReference>
<feature type="domain" description="SBP-type" evidence="5">
    <location>
        <begin position="76"/>
        <end position="153"/>
    </location>
</feature>
<dbReference type="InterPro" id="IPR044817">
    <property type="entry name" value="SBP-like"/>
</dbReference>
<dbReference type="PROSITE" id="PS51141">
    <property type="entry name" value="ZF_SBP"/>
    <property type="match status" value="1"/>
</dbReference>
<feature type="compositionally biased region" description="Basic and acidic residues" evidence="4">
    <location>
        <begin position="143"/>
        <end position="166"/>
    </location>
</feature>
<keyword evidence="7" id="KW-1185">Reference proteome</keyword>
<keyword evidence="3" id="KW-0862">Zinc</keyword>
<evidence type="ECO:0000256" key="3">
    <source>
        <dbReference type="ARBA" id="ARBA00022833"/>
    </source>
</evidence>
<dbReference type="AlphaFoldDB" id="A0A8J4B172"/>
<evidence type="ECO:0000313" key="7">
    <source>
        <dbReference type="Proteomes" id="UP000747399"/>
    </source>
</evidence>
<feature type="compositionally biased region" description="Gly residues" evidence="4">
    <location>
        <begin position="285"/>
        <end position="295"/>
    </location>
</feature>
<keyword evidence="2" id="KW-0863">Zinc-finger</keyword>
<keyword evidence="1" id="KW-0479">Metal-binding</keyword>
<reference evidence="6" key="1">
    <citation type="journal article" date="2021" name="Proc. Natl. Acad. Sci. U.S.A.">
        <title>Three genomes in the algal genus Volvox reveal the fate of a haploid sex-determining region after a transition to homothallism.</title>
        <authorList>
            <person name="Yamamoto K."/>
            <person name="Hamaji T."/>
            <person name="Kawai-Toyooka H."/>
            <person name="Matsuzaki R."/>
            <person name="Takahashi F."/>
            <person name="Nishimura Y."/>
            <person name="Kawachi M."/>
            <person name="Noguchi H."/>
            <person name="Minakuchi Y."/>
            <person name="Umen J.G."/>
            <person name="Toyoda A."/>
            <person name="Nozaki H."/>
        </authorList>
    </citation>
    <scope>NUCLEOTIDE SEQUENCE</scope>
    <source>
        <strain evidence="6">NIES-3780</strain>
    </source>
</reference>
<sequence>MKERSGAEPEVISMTAMSSATPQLAQVKQSEQCSKDENALEGPCATLNGSLKEAEPVIDDENEHRTRKSRLTQRRPMRCQVDGCGADLAQARKYFQRYRVCEWHLKAPSLQMDGRSVRFCDQCSKFHEISMFEGCRRTCNEKLERTRQARSDKRRQQTEQAERNDSRTNSGPLEVVSGQKRQHDEGPGYNEKYTQADSGYVPVLSKRTCWPPVLATSVTLAATSTSCAVPVSMLSSVVNQADTQGVLAVHRAALAAVGTGGSATGGVQVHLSGHGHGHANQGIGNYEGGSGGGGASSRSSWDDGHPHLQLLRMDSVTSRPGGMDSSQGHSMGTRNGGAGSIAVAALENCDPADYLHAHKSGEVPCIQRVTGPGAGVATGSQAAVLLQELYGIGGGEIRIAVGRGVHSGSDGGLVATRGVGNVLDARSGVEGLLPDTGGRLAVQRGEARHIDHAPLLQGRIGNGGWQYENGRGAGAGAGMFLFPAATAITEQRLVTQLQAPMAEGSRAGARVVMLHSEHRVPPGAGTDTAGIEIRCRKDDLYRHGHIAPPPVTAANDNVFDDGVDEAIAAALRAVIASLVSRRSTVRPQHDTIAAAVARLVECKQNGEAMAAAELLSTLRAFRGSTGPIPSGNSNAATVVDCWGGVCAPSHAAAAGRAMPVLDLAADAHVPAPSLGVPQMVSAGIKPHFGNGPGGSGADSTSSQVQRLHQQLMLQLTQTSESTYSTPRLGPHLFGRQQPLKQQQHVTFSQASPPDVEQQVQLVLGMGTARGSTATAAASEVMMGRAGAAAVAEAAVAAAAPPTPPQVHRLQLDGTVVQHEFQGSAATSTGTYHRNTYGTCFELAAPQVSTTAADGVGIVVNDHDVSEFRHLQHLLGQLVGVQVLLH</sequence>
<dbReference type="Proteomes" id="UP000747399">
    <property type="component" value="Unassembled WGS sequence"/>
</dbReference>